<comment type="similarity">
    <text evidence="2">Belongs to the GPAT/DAPAT family.</text>
</comment>
<keyword evidence="9" id="KW-0732">Signal</keyword>
<accession>A0AAW1WIW6</accession>
<dbReference type="InterPro" id="IPR056462">
    <property type="entry name" value="HAD_RAM2/GPAT1-8"/>
</dbReference>
<dbReference type="PANTHER" id="PTHR15486">
    <property type="entry name" value="ANCIENT UBIQUITOUS PROTEIN"/>
    <property type="match status" value="1"/>
</dbReference>
<evidence type="ECO:0000313" key="11">
    <source>
        <dbReference type="EMBL" id="KAK9924093.1"/>
    </source>
</evidence>
<comment type="caution">
    <text evidence="11">The sequence shown here is derived from an EMBL/GenBank/DDBJ whole genome shotgun (WGS) entry which is preliminary data.</text>
</comment>
<proteinExistence type="inferred from homology"/>
<keyword evidence="4 8" id="KW-0812">Transmembrane</keyword>
<dbReference type="EMBL" id="JBEDUW010000006">
    <property type="protein sequence ID" value="KAK9924093.1"/>
    <property type="molecule type" value="Genomic_DNA"/>
</dbReference>
<name>A0AAW1WIW6_RUBAR</name>
<keyword evidence="5 8" id="KW-1133">Transmembrane helix</keyword>
<keyword evidence="6 8" id="KW-0472">Membrane</keyword>
<dbReference type="Pfam" id="PF23270">
    <property type="entry name" value="HAD_RAM2_N"/>
    <property type="match status" value="1"/>
</dbReference>
<dbReference type="GO" id="GO:0090447">
    <property type="term" value="F:glycerol-3-phosphate 2-O-acyltransferase activity"/>
    <property type="evidence" value="ECO:0007669"/>
    <property type="project" value="TreeGrafter"/>
</dbReference>
<evidence type="ECO:0000259" key="10">
    <source>
        <dbReference type="Pfam" id="PF23270"/>
    </source>
</evidence>
<dbReference type="GO" id="GO:0016020">
    <property type="term" value="C:membrane"/>
    <property type="evidence" value="ECO:0007669"/>
    <property type="project" value="UniProtKB-SubCell"/>
</dbReference>
<feature type="chain" id="PRO_5043407861" description="Glycerol-3-phosphate acyltransferase RAM2/GPAT1-8 HAD-like domain-containing protein" evidence="9">
    <location>
        <begin position="17"/>
        <end position="482"/>
    </location>
</feature>
<feature type="transmembrane region" description="Helical" evidence="8">
    <location>
        <begin position="272"/>
        <end position="297"/>
    </location>
</feature>
<evidence type="ECO:0000256" key="4">
    <source>
        <dbReference type="ARBA" id="ARBA00022692"/>
    </source>
</evidence>
<protein>
    <recommendedName>
        <fullName evidence="10">Glycerol-3-phosphate acyltransferase RAM2/GPAT1-8 HAD-like domain-containing protein</fullName>
    </recommendedName>
</protein>
<evidence type="ECO:0000256" key="5">
    <source>
        <dbReference type="ARBA" id="ARBA00022989"/>
    </source>
</evidence>
<feature type="signal peptide" evidence="9">
    <location>
        <begin position="1"/>
        <end position="16"/>
    </location>
</feature>
<dbReference type="GO" id="GO:0016791">
    <property type="term" value="F:phosphatase activity"/>
    <property type="evidence" value="ECO:0007669"/>
    <property type="project" value="TreeGrafter"/>
</dbReference>
<gene>
    <name evidence="11" type="ORF">M0R45_032481</name>
</gene>
<dbReference type="SUPFAM" id="SSF69593">
    <property type="entry name" value="Glycerol-3-phosphate (1)-acyltransferase"/>
    <property type="match status" value="1"/>
</dbReference>
<keyword evidence="7" id="KW-0012">Acyltransferase</keyword>
<evidence type="ECO:0000256" key="9">
    <source>
        <dbReference type="SAM" id="SignalP"/>
    </source>
</evidence>
<feature type="domain" description="Glycerol-3-phosphate acyltransferase RAM2/GPAT1-8 HAD-like" evidence="10">
    <location>
        <begin position="61"/>
        <end position="243"/>
    </location>
</feature>
<evidence type="ECO:0000256" key="2">
    <source>
        <dbReference type="ARBA" id="ARBA00007937"/>
    </source>
</evidence>
<dbReference type="PANTHER" id="PTHR15486:SF0">
    <property type="entry name" value="GLYCEROL-3-PHOSPHATE ACYLTRANSFERASE 1"/>
    <property type="match status" value="1"/>
</dbReference>
<sequence length="482" mass="53920">MVLPIVLLKLTDWVWYQLLANSYHRAASKVRNYGSAKPNQSQPPSFPNITKCDLKGRGSQTVVCDIFGSLLRSDSAFPYFMLVAFEGGSIIRAFLLLLSCAFLWVLDYELQLRVMIFITFCGLKIKDIDSVGRAVLPKFYLENLNLHAYEVLASTGSKVVFTSVPRVMVQGFLKEYLDVDNVKGTELLTSGHYFTGLLSKSGLLVKHKALKDHFGDRKPDIGLGNSGPHDNLFISLCKEAYVVNKDSKSNSSTSVLPRHRYPKPLIFHDGRLAFLPTPLATLSMFMWIPIGIVIAIFRISVGIFLPYKIALFLATCTGLKLSVRGLSTSTKSEHENRGVLYVCTHRTLLDPVFLTTSLAKPLTAVTYSLSKMSEVIAPIRTVRLTRDRKQDGENHEQLVARKCLDPIFFLMNPRPVYYVEILGKLPRELTCAGGKSSCEVANYIQRKLGDALGFECTTLTRRDKYLMLAGNEGIVNDSKRKN</sequence>
<reference evidence="11 12" key="1">
    <citation type="journal article" date="2023" name="G3 (Bethesda)">
        <title>A chromosome-length genome assembly and annotation of blackberry (Rubus argutus, cv. 'Hillquist').</title>
        <authorList>
            <person name="Bruna T."/>
            <person name="Aryal R."/>
            <person name="Dudchenko O."/>
            <person name="Sargent D.J."/>
            <person name="Mead D."/>
            <person name="Buti M."/>
            <person name="Cavallini A."/>
            <person name="Hytonen T."/>
            <person name="Andres J."/>
            <person name="Pham M."/>
            <person name="Weisz D."/>
            <person name="Mascagni F."/>
            <person name="Usai G."/>
            <person name="Natali L."/>
            <person name="Bassil N."/>
            <person name="Fernandez G.E."/>
            <person name="Lomsadze A."/>
            <person name="Armour M."/>
            <person name="Olukolu B."/>
            <person name="Poorten T."/>
            <person name="Britton C."/>
            <person name="Davik J."/>
            <person name="Ashrafi H."/>
            <person name="Aiden E.L."/>
            <person name="Borodovsky M."/>
            <person name="Worthington M."/>
        </authorList>
    </citation>
    <scope>NUCLEOTIDE SEQUENCE [LARGE SCALE GENOMIC DNA]</scope>
    <source>
        <strain evidence="11">PI 553951</strain>
    </source>
</reference>
<evidence type="ECO:0000256" key="6">
    <source>
        <dbReference type="ARBA" id="ARBA00023136"/>
    </source>
</evidence>
<evidence type="ECO:0000256" key="8">
    <source>
        <dbReference type="SAM" id="Phobius"/>
    </source>
</evidence>
<evidence type="ECO:0000313" key="12">
    <source>
        <dbReference type="Proteomes" id="UP001457282"/>
    </source>
</evidence>
<comment type="subcellular location">
    <subcellularLocation>
        <location evidence="1">Membrane</location>
    </subcellularLocation>
</comment>
<organism evidence="11 12">
    <name type="scientific">Rubus argutus</name>
    <name type="common">Southern blackberry</name>
    <dbReference type="NCBI Taxonomy" id="59490"/>
    <lineage>
        <taxon>Eukaryota</taxon>
        <taxon>Viridiplantae</taxon>
        <taxon>Streptophyta</taxon>
        <taxon>Embryophyta</taxon>
        <taxon>Tracheophyta</taxon>
        <taxon>Spermatophyta</taxon>
        <taxon>Magnoliopsida</taxon>
        <taxon>eudicotyledons</taxon>
        <taxon>Gunneridae</taxon>
        <taxon>Pentapetalae</taxon>
        <taxon>rosids</taxon>
        <taxon>fabids</taxon>
        <taxon>Rosales</taxon>
        <taxon>Rosaceae</taxon>
        <taxon>Rosoideae</taxon>
        <taxon>Rosoideae incertae sedis</taxon>
        <taxon>Rubus</taxon>
    </lineage>
</organism>
<dbReference type="AlphaFoldDB" id="A0AAW1WIW6"/>
<keyword evidence="12" id="KW-1185">Reference proteome</keyword>
<keyword evidence="3" id="KW-0808">Transferase</keyword>
<evidence type="ECO:0000256" key="7">
    <source>
        <dbReference type="ARBA" id="ARBA00023315"/>
    </source>
</evidence>
<dbReference type="GO" id="GO:0010143">
    <property type="term" value="P:cutin biosynthetic process"/>
    <property type="evidence" value="ECO:0007669"/>
    <property type="project" value="TreeGrafter"/>
</dbReference>
<dbReference type="Proteomes" id="UP001457282">
    <property type="component" value="Unassembled WGS sequence"/>
</dbReference>
<evidence type="ECO:0000256" key="1">
    <source>
        <dbReference type="ARBA" id="ARBA00004370"/>
    </source>
</evidence>
<evidence type="ECO:0000256" key="3">
    <source>
        <dbReference type="ARBA" id="ARBA00022679"/>
    </source>
</evidence>